<gene>
    <name evidence="1" type="ORF">Q604_UNBC01722G0002</name>
</gene>
<protein>
    <submittedName>
        <fullName evidence="1">Uncharacterized protein</fullName>
    </submittedName>
</protein>
<comment type="caution">
    <text evidence="1">The sequence shown here is derived from an EMBL/GenBank/DDBJ whole genome shotgun (WGS) entry which is preliminary data.</text>
</comment>
<accession>W1YSU6</accession>
<dbReference type="EMBL" id="AZMM01001722">
    <property type="protein sequence ID" value="ETJ44249.1"/>
    <property type="molecule type" value="Genomic_DNA"/>
</dbReference>
<feature type="non-terminal residue" evidence="1">
    <location>
        <position position="21"/>
    </location>
</feature>
<proteinExistence type="predicted"/>
<sequence length="21" mass="2473">MEFIQSKDNKTIKHIVSLGQR</sequence>
<organism evidence="1">
    <name type="scientific">human gut metagenome</name>
    <dbReference type="NCBI Taxonomy" id="408170"/>
    <lineage>
        <taxon>unclassified sequences</taxon>
        <taxon>metagenomes</taxon>
        <taxon>organismal metagenomes</taxon>
    </lineage>
</organism>
<reference evidence="1" key="1">
    <citation type="submission" date="2013-12" db="EMBL/GenBank/DDBJ databases">
        <title>A Varibaculum cambriense genome reconstructed from a premature infant gut community with otherwise low bacterial novelty that shifts toward anaerobic metabolism during the third week of life.</title>
        <authorList>
            <person name="Brown C.T."/>
            <person name="Sharon I."/>
            <person name="Thomas B.C."/>
            <person name="Castelle C.J."/>
            <person name="Morowitz M.J."/>
            <person name="Banfield J.F."/>
        </authorList>
    </citation>
    <scope>NUCLEOTIDE SEQUENCE</scope>
</reference>
<evidence type="ECO:0000313" key="1">
    <source>
        <dbReference type="EMBL" id="ETJ44249.1"/>
    </source>
</evidence>
<name>W1YSU6_9ZZZZ</name>
<dbReference type="AlphaFoldDB" id="W1YSU6"/>